<name>A0ABQ4UY34_9HYPH</name>
<accession>A0ABQ4UY34</accession>
<dbReference type="RefSeq" id="WP_238308326.1">
    <property type="nucleotide sequence ID" value="NZ_BPRE01000013.1"/>
</dbReference>
<reference evidence="1" key="1">
    <citation type="journal article" date="2021" name="Front. Microbiol.">
        <title>Comprehensive Comparative Genomics and Phenotyping of Methylobacterium Species.</title>
        <authorList>
            <person name="Alessa O."/>
            <person name="Ogura Y."/>
            <person name="Fujitani Y."/>
            <person name="Takami H."/>
            <person name="Hayashi T."/>
            <person name="Sahin N."/>
            <person name="Tani A."/>
        </authorList>
    </citation>
    <scope>NUCLEOTIDE SEQUENCE</scope>
    <source>
        <strain evidence="1">DSM 14458</strain>
    </source>
</reference>
<evidence type="ECO:0008006" key="3">
    <source>
        <dbReference type="Google" id="ProtNLM"/>
    </source>
</evidence>
<dbReference type="Pfam" id="PF07105">
    <property type="entry name" value="DUF1367"/>
    <property type="match status" value="1"/>
</dbReference>
<sequence>MSDLEGRLFIRRAQGFVPADIMAEDAMNKVAVGSTVMLTVRRPRNPAHHRKLFALFSVVLEQTDRWADSTVLLEDLKLATGLFETRVSALTGMPYPVPASISFAAMSQDRFEAWYAKAIRVLSEHLGTDVEALGREVAEAAAASARRAA</sequence>
<dbReference type="EMBL" id="BPRE01000013">
    <property type="protein sequence ID" value="GJE77205.1"/>
    <property type="molecule type" value="Genomic_DNA"/>
</dbReference>
<protein>
    <recommendedName>
        <fullName evidence="3">DUF1367 family protein</fullName>
    </recommendedName>
</protein>
<gene>
    <name evidence="1" type="ORF">BGCPKDLD_3808</name>
</gene>
<keyword evidence="2" id="KW-1185">Reference proteome</keyword>
<evidence type="ECO:0000313" key="2">
    <source>
        <dbReference type="Proteomes" id="UP001055093"/>
    </source>
</evidence>
<dbReference type="InterPro" id="IPR009797">
    <property type="entry name" value="DUF1367"/>
</dbReference>
<organism evidence="1 2">
    <name type="scientific">Methylorubrum suomiense</name>
    <dbReference type="NCBI Taxonomy" id="144191"/>
    <lineage>
        <taxon>Bacteria</taxon>
        <taxon>Pseudomonadati</taxon>
        <taxon>Pseudomonadota</taxon>
        <taxon>Alphaproteobacteria</taxon>
        <taxon>Hyphomicrobiales</taxon>
        <taxon>Methylobacteriaceae</taxon>
        <taxon>Methylorubrum</taxon>
    </lineage>
</organism>
<dbReference type="Proteomes" id="UP001055093">
    <property type="component" value="Unassembled WGS sequence"/>
</dbReference>
<comment type="caution">
    <text evidence="1">The sequence shown here is derived from an EMBL/GenBank/DDBJ whole genome shotgun (WGS) entry which is preliminary data.</text>
</comment>
<evidence type="ECO:0000313" key="1">
    <source>
        <dbReference type="EMBL" id="GJE77205.1"/>
    </source>
</evidence>
<proteinExistence type="predicted"/>
<reference evidence="1" key="2">
    <citation type="submission" date="2021-08" db="EMBL/GenBank/DDBJ databases">
        <authorList>
            <person name="Tani A."/>
            <person name="Ola A."/>
            <person name="Ogura Y."/>
            <person name="Katsura K."/>
            <person name="Hayashi T."/>
        </authorList>
    </citation>
    <scope>NUCLEOTIDE SEQUENCE</scope>
    <source>
        <strain evidence="1">DSM 14458</strain>
    </source>
</reference>